<comment type="subcellular location">
    <subcellularLocation>
        <location evidence="1">Cell membrane</location>
        <topology evidence="1">Multi-pass membrane protein</topology>
    </subcellularLocation>
</comment>
<feature type="domain" description="MacB-like periplasmic core" evidence="8">
    <location>
        <begin position="18"/>
        <end position="276"/>
    </location>
</feature>
<feature type="transmembrane region" description="Helical" evidence="6">
    <location>
        <begin position="401"/>
        <end position="425"/>
    </location>
</feature>
<feature type="transmembrane region" description="Helical" evidence="6">
    <location>
        <begin position="540"/>
        <end position="559"/>
    </location>
</feature>
<dbReference type="Pfam" id="PF12704">
    <property type="entry name" value="MacB_PCD"/>
    <property type="match status" value="1"/>
</dbReference>
<keyword evidence="4 6" id="KW-1133">Transmembrane helix</keyword>
<feature type="transmembrane region" description="Helical" evidence="6">
    <location>
        <begin position="20"/>
        <end position="42"/>
    </location>
</feature>
<proteinExistence type="predicted"/>
<evidence type="ECO:0000256" key="5">
    <source>
        <dbReference type="ARBA" id="ARBA00023136"/>
    </source>
</evidence>
<evidence type="ECO:0000256" key="1">
    <source>
        <dbReference type="ARBA" id="ARBA00004651"/>
    </source>
</evidence>
<gene>
    <name evidence="9" type="ORF">Pla8534_58150</name>
</gene>
<dbReference type="GO" id="GO:0005886">
    <property type="term" value="C:plasma membrane"/>
    <property type="evidence" value="ECO:0007669"/>
    <property type="project" value="UniProtKB-SubCell"/>
</dbReference>
<feature type="transmembrane region" description="Helical" evidence="6">
    <location>
        <begin position="357"/>
        <end position="380"/>
    </location>
</feature>
<dbReference type="OrthoDB" id="9784014at2"/>
<dbReference type="InterPro" id="IPR025857">
    <property type="entry name" value="MacB_PCD"/>
</dbReference>
<dbReference type="AlphaFoldDB" id="A0A518E1I2"/>
<dbReference type="PANTHER" id="PTHR43738:SF2">
    <property type="entry name" value="ABC TRANSPORTER PERMEASE"/>
    <property type="match status" value="1"/>
</dbReference>
<feature type="transmembrane region" description="Helical" evidence="6">
    <location>
        <begin position="470"/>
        <end position="495"/>
    </location>
</feature>
<sequence>MDLWRIALRSIMQRRVASLLTTISMSLGVMMVVSVLSIHGLVSQSFRNNSALGYNMIVGAKGGSLQLVLNTVFYLSKPVENISYEYYLEFQDQETRAREYQHSLKYMAAQAESDMLEMQAFSGLLGGAGDLGGLLALDAIEQTEKAASPWETKGQYTDYAHFIIPLCLGDYFGNFRVIGTTPAMLGDRVYDMEEGKKYEFSAGRNLQIWSKENGYFEAVLGANVAREKKMKVGDRFSPTHGDPEGKGHGEQFVVVGILAPSGTPNDRGVFISLEGFLLMEGHSKPLEGKATRTVADADLSLPLPLEQREITAALLRTDPIVAPGMHTMINEGRDAQIALPVQEIYSLFDIIVNPIRWILIVLTGMICVVSGVSILVSIYNSMSERGHEIAIMRALGAGRGTVMWIVLLEAVFLAMAGGVVGWLAAHSLTAIASPFIEERTGVTIGFFDLTPPVNLPEILGLVSASGDGRLGAALLGSFLAIFGVAALVMGVIYLVRAVLRRDREAGLSAAAMLLLGGLLIAAGGVFYWTTGNISSELLLIPALLLLAVLVGLLPGWAAYRTDVVKALGK</sequence>
<protein>
    <submittedName>
        <fullName evidence="9">FtsX-like permease family protein</fullName>
    </submittedName>
</protein>
<evidence type="ECO:0000256" key="6">
    <source>
        <dbReference type="SAM" id="Phobius"/>
    </source>
</evidence>
<evidence type="ECO:0000259" key="8">
    <source>
        <dbReference type="Pfam" id="PF12704"/>
    </source>
</evidence>
<dbReference type="PANTHER" id="PTHR43738">
    <property type="entry name" value="ABC TRANSPORTER, MEMBRANE PROTEIN"/>
    <property type="match status" value="1"/>
</dbReference>
<dbReference type="KEGG" id="lcre:Pla8534_58150"/>
<dbReference type="InterPro" id="IPR003838">
    <property type="entry name" value="ABC3_permease_C"/>
</dbReference>
<dbReference type="Pfam" id="PF02687">
    <property type="entry name" value="FtsX"/>
    <property type="match status" value="1"/>
</dbReference>
<evidence type="ECO:0000256" key="4">
    <source>
        <dbReference type="ARBA" id="ARBA00022989"/>
    </source>
</evidence>
<keyword evidence="5 6" id="KW-0472">Membrane</keyword>
<evidence type="ECO:0000259" key="7">
    <source>
        <dbReference type="Pfam" id="PF02687"/>
    </source>
</evidence>
<feature type="domain" description="ABC3 transporter permease C-terminal" evidence="7">
    <location>
        <begin position="361"/>
        <end position="482"/>
    </location>
</feature>
<reference evidence="9 10" key="1">
    <citation type="submission" date="2019-02" db="EMBL/GenBank/DDBJ databases">
        <title>Deep-cultivation of Planctomycetes and their phenomic and genomic characterization uncovers novel biology.</title>
        <authorList>
            <person name="Wiegand S."/>
            <person name="Jogler M."/>
            <person name="Boedeker C."/>
            <person name="Pinto D."/>
            <person name="Vollmers J."/>
            <person name="Rivas-Marin E."/>
            <person name="Kohn T."/>
            <person name="Peeters S.H."/>
            <person name="Heuer A."/>
            <person name="Rast P."/>
            <person name="Oberbeckmann S."/>
            <person name="Bunk B."/>
            <person name="Jeske O."/>
            <person name="Meyerdierks A."/>
            <person name="Storesund J.E."/>
            <person name="Kallscheuer N."/>
            <person name="Luecker S."/>
            <person name="Lage O.M."/>
            <person name="Pohl T."/>
            <person name="Merkel B.J."/>
            <person name="Hornburger P."/>
            <person name="Mueller R.-W."/>
            <person name="Bruemmer F."/>
            <person name="Labrenz M."/>
            <person name="Spormann A.M."/>
            <person name="Op den Camp H."/>
            <person name="Overmann J."/>
            <person name="Amann R."/>
            <person name="Jetten M.S.M."/>
            <person name="Mascher T."/>
            <person name="Medema M.H."/>
            <person name="Devos D.P."/>
            <person name="Kaster A.-K."/>
            <person name="Ovreas L."/>
            <person name="Rohde M."/>
            <person name="Galperin M.Y."/>
            <person name="Jogler C."/>
        </authorList>
    </citation>
    <scope>NUCLEOTIDE SEQUENCE [LARGE SCALE GENOMIC DNA]</scope>
    <source>
        <strain evidence="9 10">Pla85_3_4</strain>
    </source>
</reference>
<evidence type="ECO:0000313" key="9">
    <source>
        <dbReference type="EMBL" id="QDU97956.1"/>
    </source>
</evidence>
<dbReference type="EMBL" id="CP036433">
    <property type="protein sequence ID" value="QDU97956.1"/>
    <property type="molecule type" value="Genomic_DNA"/>
</dbReference>
<dbReference type="Proteomes" id="UP000317648">
    <property type="component" value="Chromosome"/>
</dbReference>
<accession>A0A518E1I2</accession>
<keyword evidence="3 6" id="KW-0812">Transmembrane</keyword>
<keyword evidence="10" id="KW-1185">Reference proteome</keyword>
<evidence type="ECO:0000256" key="2">
    <source>
        <dbReference type="ARBA" id="ARBA00022475"/>
    </source>
</evidence>
<dbReference type="InterPro" id="IPR051125">
    <property type="entry name" value="ABC-4/HrtB_transporter"/>
</dbReference>
<dbReference type="RefSeq" id="WP_145056783.1">
    <property type="nucleotide sequence ID" value="NZ_CP036433.1"/>
</dbReference>
<feature type="transmembrane region" description="Helical" evidence="6">
    <location>
        <begin position="507"/>
        <end position="528"/>
    </location>
</feature>
<keyword evidence="2" id="KW-1003">Cell membrane</keyword>
<evidence type="ECO:0000256" key="3">
    <source>
        <dbReference type="ARBA" id="ARBA00022692"/>
    </source>
</evidence>
<name>A0A518E1I2_9BACT</name>
<organism evidence="9 10">
    <name type="scientific">Lignipirellula cremea</name>
    <dbReference type="NCBI Taxonomy" id="2528010"/>
    <lineage>
        <taxon>Bacteria</taxon>
        <taxon>Pseudomonadati</taxon>
        <taxon>Planctomycetota</taxon>
        <taxon>Planctomycetia</taxon>
        <taxon>Pirellulales</taxon>
        <taxon>Pirellulaceae</taxon>
        <taxon>Lignipirellula</taxon>
    </lineage>
</organism>
<evidence type="ECO:0000313" key="10">
    <source>
        <dbReference type="Proteomes" id="UP000317648"/>
    </source>
</evidence>